<organism evidence="1 2">
    <name type="scientific">Zasmidium cellare</name>
    <name type="common">Wine cellar mold</name>
    <name type="synonym">Racodium cellare</name>
    <dbReference type="NCBI Taxonomy" id="395010"/>
    <lineage>
        <taxon>Eukaryota</taxon>
        <taxon>Fungi</taxon>
        <taxon>Dikarya</taxon>
        <taxon>Ascomycota</taxon>
        <taxon>Pezizomycotina</taxon>
        <taxon>Dothideomycetes</taxon>
        <taxon>Dothideomycetidae</taxon>
        <taxon>Mycosphaerellales</taxon>
        <taxon>Mycosphaerellaceae</taxon>
        <taxon>Zasmidium</taxon>
    </lineage>
</organism>
<dbReference type="EMBL" id="JAXOVC010000006">
    <property type="protein sequence ID" value="KAK4500917.1"/>
    <property type="molecule type" value="Genomic_DNA"/>
</dbReference>
<proteinExistence type="predicted"/>
<dbReference type="Proteomes" id="UP001305779">
    <property type="component" value="Unassembled WGS sequence"/>
</dbReference>
<comment type="caution">
    <text evidence="1">The sequence shown here is derived from an EMBL/GenBank/DDBJ whole genome shotgun (WGS) entry which is preliminary data.</text>
</comment>
<protein>
    <submittedName>
        <fullName evidence="1">Uncharacterized protein</fullName>
    </submittedName>
</protein>
<name>A0ABR0EHD7_ZASCE</name>
<evidence type="ECO:0000313" key="2">
    <source>
        <dbReference type="Proteomes" id="UP001305779"/>
    </source>
</evidence>
<sequence length="230" mass="25845">MALLDPGCSQIHAAVQKRTDTKSRLEQLTREIMEAHSLPDPNAYDVIRRWCTKDFLMENSSLHECVVPFADNLETHLRNVNALKLENPDLRLNVSNVSAIFDDFTQEMTVWYTSGASGGPESDWNSNRESVGVLHWRPRGTSVGRDGEWECYKHSCIRGGASPPPAILDNTASQLTCHWPLLPYVEGFGGNRSTFKPLSGRLESMARLQASFWRTTTRLDAGPRNRDKDG</sequence>
<evidence type="ECO:0000313" key="1">
    <source>
        <dbReference type="EMBL" id="KAK4500917.1"/>
    </source>
</evidence>
<accession>A0ABR0EHD7</accession>
<reference evidence="1 2" key="1">
    <citation type="journal article" date="2023" name="G3 (Bethesda)">
        <title>A chromosome-level genome assembly of Zasmidium syzygii isolated from banana leaves.</title>
        <authorList>
            <person name="van Westerhoven A.C."/>
            <person name="Mehrabi R."/>
            <person name="Talebi R."/>
            <person name="Steentjes M.B.F."/>
            <person name="Corcolon B."/>
            <person name="Chong P.A."/>
            <person name="Kema G.H.J."/>
            <person name="Seidl M.F."/>
        </authorList>
    </citation>
    <scope>NUCLEOTIDE SEQUENCE [LARGE SCALE GENOMIC DNA]</scope>
    <source>
        <strain evidence="1 2">P124</strain>
    </source>
</reference>
<keyword evidence="2" id="KW-1185">Reference proteome</keyword>
<gene>
    <name evidence="1" type="ORF">PRZ48_009109</name>
</gene>